<evidence type="ECO:0000256" key="10">
    <source>
        <dbReference type="PROSITE-ProRule" id="PRU00125"/>
    </source>
</evidence>
<dbReference type="SUPFAM" id="SSF46689">
    <property type="entry name" value="Homeodomain-like"/>
    <property type="match status" value="1"/>
</dbReference>
<dbReference type="GO" id="GO:0045944">
    <property type="term" value="P:positive regulation of transcription by RNA polymerase II"/>
    <property type="evidence" value="ECO:0007669"/>
    <property type="project" value="UniProtKB-ARBA"/>
</dbReference>
<keyword evidence="6 9" id="KW-0238">DNA-binding</keyword>
<dbReference type="SMART" id="SM00389">
    <property type="entry name" value="HOX"/>
    <property type="match status" value="1"/>
</dbReference>
<evidence type="ECO:0000256" key="2">
    <source>
        <dbReference type="ARBA" id="ARBA00022723"/>
    </source>
</evidence>
<dbReference type="Proteomes" id="UP000278627">
    <property type="component" value="Unassembled WGS sequence"/>
</dbReference>
<dbReference type="GO" id="GO:0045664">
    <property type="term" value="P:regulation of neuron differentiation"/>
    <property type="evidence" value="ECO:0007669"/>
    <property type="project" value="UniProtKB-ARBA"/>
</dbReference>
<sequence>MIYLSSLNDDTQTVSSSPISNAPSTSTALCQVATAGCCVSCLIPITDQHFLLMNEQSWHYECLRCCLCHCSLHNASTCYYKNGMVLCRDDYLAKYGKRCERCAIILCDEDIVMRANDAIFHLECFTCYVCSTPLQPSELFIMGCNGTLYCNAHFGAINPTNDDNSLRSTASSEISLIGGKERCRKWKKSTDDIESTTDSIGKGKAREKEKMNAIIDCVEEEALSITHKSKRMRTSFKHHQLRTMKSYFNLNHNPDAKDLKQLAQRTGLTKRVLQVWFQNARAKFRRNSIQCRETSSNSPHVPSIPSTSFNEPIEPITCGSVGDSMEESWQTSVSPEEGSQRDEHSGSSNDDNELNNGKTETETSGCISSSEKSLAEYFETDQTML</sequence>
<dbReference type="SUPFAM" id="SSF57716">
    <property type="entry name" value="Glucocorticoid receptor-like (DNA-binding domain)"/>
    <property type="match status" value="1"/>
</dbReference>
<dbReference type="PROSITE" id="PS50023">
    <property type="entry name" value="LIM_DOMAIN_2"/>
    <property type="match status" value="2"/>
</dbReference>
<keyword evidence="7 9" id="KW-0371">Homeobox</keyword>
<dbReference type="AlphaFoldDB" id="A0A0N4TUA8"/>
<feature type="domain" description="Homeobox" evidence="14">
    <location>
        <begin position="227"/>
        <end position="287"/>
    </location>
</feature>
<name>A0A0N4TUA8_BRUPA</name>
<feature type="compositionally biased region" description="Polar residues" evidence="12">
    <location>
        <begin position="288"/>
        <end position="310"/>
    </location>
</feature>
<dbReference type="Pfam" id="PF00412">
    <property type="entry name" value="LIM"/>
    <property type="match status" value="2"/>
</dbReference>
<dbReference type="PANTHER" id="PTHR24208:SF168">
    <property type="entry name" value="PROTEIN APTEROUS"/>
    <property type="match status" value="1"/>
</dbReference>
<dbReference type="WBParaSite" id="BPAG_0001236901-mRNA-1">
    <property type="protein sequence ID" value="BPAG_0001236901-mRNA-1"/>
    <property type="gene ID" value="BPAG_0001236901"/>
</dbReference>
<feature type="region of interest" description="Disordered" evidence="12">
    <location>
        <begin position="288"/>
        <end position="385"/>
    </location>
</feature>
<protein>
    <submittedName>
        <fullName evidence="17">LIM/homeobox protein Lhx9</fullName>
    </submittedName>
</protein>
<dbReference type="InterPro" id="IPR001356">
    <property type="entry name" value="HD"/>
</dbReference>
<evidence type="ECO:0000256" key="9">
    <source>
        <dbReference type="PROSITE-ProRule" id="PRU00108"/>
    </source>
</evidence>
<dbReference type="STRING" id="6280.A0A0N4TUA8"/>
<comment type="subcellular location">
    <subcellularLocation>
        <location evidence="1 9 11">Nucleus</location>
    </subcellularLocation>
</comment>
<proteinExistence type="predicted"/>
<dbReference type="FunFam" id="1.10.10.60:FF:000027">
    <property type="entry name" value="LIM/homeobox protein Lhx9"/>
    <property type="match status" value="1"/>
</dbReference>
<evidence type="ECO:0000313" key="17">
    <source>
        <dbReference type="WBParaSite" id="BPAG_0001236901-mRNA-1"/>
    </source>
</evidence>
<dbReference type="CDD" id="cd00086">
    <property type="entry name" value="homeodomain"/>
    <property type="match status" value="1"/>
</dbReference>
<keyword evidence="2 10" id="KW-0479">Metal-binding</keyword>
<reference evidence="15 16" key="2">
    <citation type="submission" date="2018-11" db="EMBL/GenBank/DDBJ databases">
        <authorList>
            <consortium name="Pathogen Informatics"/>
        </authorList>
    </citation>
    <scope>NUCLEOTIDE SEQUENCE [LARGE SCALE GENOMIC DNA]</scope>
</reference>
<evidence type="ECO:0000256" key="3">
    <source>
        <dbReference type="ARBA" id="ARBA00022737"/>
    </source>
</evidence>
<dbReference type="PROSITE" id="PS00478">
    <property type="entry name" value="LIM_DOMAIN_1"/>
    <property type="match status" value="2"/>
</dbReference>
<dbReference type="Gene3D" id="1.10.10.60">
    <property type="entry name" value="Homeodomain-like"/>
    <property type="match status" value="1"/>
</dbReference>
<dbReference type="Pfam" id="PF00046">
    <property type="entry name" value="Homeodomain"/>
    <property type="match status" value="1"/>
</dbReference>
<keyword evidence="3" id="KW-0677">Repeat</keyword>
<dbReference type="InterPro" id="IPR050453">
    <property type="entry name" value="LIM_Homeobox_TF"/>
</dbReference>
<evidence type="ECO:0000256" key="7">
    <source>
        <dbReference type="ARBA" id="ARBA00023155"/>
    </source>
</evidence>
<evidence type="ECO:0000256" key="6">
    <source>
        <dbReference type="ARBA" id="ARBA00023125"/>
    </source>
</evidence>
<dbReference type="GO" id="GO:0000977">
    <property type="term" value="F:RNA polymerase II transcription regulatory region sequence-specific DNA binding"/>
    <property type="evidence" value="ECO:0007669"/>
    <property type="project" value="UniProtKB-ARBA"/>
</dbReference>
<feature type="domain" description="LIM zinc-binding" evidence="13">
    <location>
        <begin position="98"/>
        <end position="160"/>
    </location>
</feature>
<evidence type="ECO:0000256" key="5">
    <source>
        <dbReference type="ARBA" id="ARBA00023038"/>
    </source>
</evidence>
<evidence type="ECO:0000259" key="14">
    <source>
        <dbReference type="PROSITE" id="PS50071"/>
    </source>
</evidence>
<dbReference type="PROSITE" id="PS00027">
    <property type="entry name" value="HOMEOBOX_1"/>
    <property type="match status" value="1"/>
</dbReference>
<feature type="compositionally biased region" description="Polar residues" evidence="12">
    <location>
        <begin position="346"/>
        <end position="372"/>
    </location>
</feature>
<gene>
    <name evidence="15" type="ORF">BPAG_LOCUS12331</name>
</gene>
<dbReference type="InterPro" id="IPR017970">
    <property type="entry name" value="Homeobox_CS"/>
</dbReference>
<evidence type="ECO:0000259" key="13">
    <source>
        <dbReference type="PROSITE" id="PS50023"/>
    </source>
</evidence>
<evidence type="ECO:0000256" key="12">
    <source>
        <dbReference type="SAM" id="MobiDB-lite"/>
    </source>
</evidence>
<dbReference type="EMBL" id="UZAD01013284">
    <property type="protein sequence ID" value="VDN93517.1"/>
    <property type="molecule type" value="Genomic_DNA"/>
</dbReference>
<dbReference type="Gene3D" id="2.10.110.10">
    <property type="entry name" value="Cysteine Rich Protein"/>
    <property type="match status" value="2"/>
</dbReference>
<dbReference type="InterPro" id="IPR001781">
    <property type="entry name" value="Znf_LIM"/>
</dbReference>
<keyword evidence="8 9" id="KW-0539">Nucleus</keyword>
<dbReference type="PANTHER" id="PTHR24208">
    <property type="entry name" value="LIM/HOMEOBOX PROTEIN LHX"/>
    <property type="match status" value="1"/>
</dbReference>
<evidence type="ECO:0000256" key="11">
    <source>
        <dbReference type="RuleBase" id="RU000682"/>
    </source>
</evidence>
<feature type="DNA-binding region" description="Homeobox" evidence="9">
    <location>
        <begin position="229"/>
        <end position="288"/>
    </location>
</feature>
<dbReference type="InterPro" id="IPR009057">
    <property type="entry name" value="Homeodomain-like_sf"/>
</dbReference>
<feature type="domain" description="LIM zinc-binding" evidence="13">
    <location>
        <begin position="36"/>
        <end position="97"/>
    </location>
</feature>
<evidence type="ECO:0000313" key="15">
    <source>
        <dbReference type="EMBL" id="VDN93517.1"/>
    </source>
</evidence>
<dbReference type="GO" id="GO:0046872">
    <property type="term" value="F:metal ion binding"/>
    <property type="evidence" value="ECO:0007669"/>
    <property type="project" value="UniProtKB-KW"/>
</dbReference>
<dbReference type="GO" id="GO:0000981">
    <property type="term" value="F:DNA-binding transcription factor activity, RNA polymerase II-specific"/>
    <property type="evidence" value="ECO:0007669"/>
    <property type="project" value="InterPro"/>
</dbReference>
<keyword evidence="16" id="KW-1185">Reference proteome</keyword>
<reference evidence="17" key="1">
    <citation type="submission" date="2017-02" db="UniProtKB">
        <authorList>
            <consortium name="WormBaseParasite"/>
        </authorList>
    </citation>
    <scope>IDENTIFICATION</scope>
</reference>
<dbReference type="GO" id="GO:0005634">
    <property type="term" value="C:nucleus"/>
    <property type="evidence" value="ECO:0007669"/>
    <property type="project" value="UniProtKB-SubCell"/>
</dbReference>
<evidence type="ECO:0000256" key="8">
    <source>
        <dbReference type="ARBA" id="ARBA00023242"/>
    </source>
</evidence>
<dbReference type="GO" id="GO:0030182">
    <property type="term" value="P:neuron differentiation"/>
    <property type="evidence" value="ECO:0007669"/>
    <property type="project" value="TreeGrafter"/>
</dbReference>
<evidence type="ECO:0000256" key="1">
    <source>
        <dbReference type="ARBA" id="ARBA00004123"/>
    </source>
</evidence>
<organism evidence="17">
    <name type="scientific">Brugia pahangi</name>
    <name type="common">Filarial nematode worm</name>
    <dbReference type="NCBI Taxonomy" id="6280"/>
    <lineage>
        <taxon>Eukaryota</taxon>
        <taxon>Metazoa</taxon>
        <taxon>Ecdysozoa</taxon>
        <taxon>Nematoda</taxon>
        <taxon>Chromadorea</taxon>
        <taxon>Rhabditida</taxon>
        <taxon>Spirurina</taxon>
        <taxon>Spiruromorpha</taxon>
        <taxon>Filarioidea</taxon>
        <taxon>Onchocercidae</taxon>
        <taxon>Brugia</taxon>
    </lineage>
</organism>
<accession>A0A0N4TUA8</accession>
<keyword evidence="4 10" id="KW-0862">Zinc</keyword>
<dbReference type="SMART" id="SM00132">
    <property type="entry name" value="LIM"/>
    <property type="match status" value="2"/>
</dbReference>
<evidence type="ECO:0000313" key="16">
    <source>
        <dbReference type="Proteomes" id="UP000278627"/>
    </source>
</evidence>
<evidence type="ECO:0000256" key="4">
    <source>
        <dbReference type="ARBA" id="ARBA00022833"/>
    </source>
</evidence>
<dbReference type="PROSITE" id="PS50071">
    <property type="entry name" value="HOMEOBOX_2"/>
    <property type="match status" value="1"/>
</dbReference>
<feature type="compositionally biased region" description="Polar residues" evidence="12">
    <location>
        <begin position="1"/>
        <end position="14"/>
    </location>
</feature>
<keyword evidence="5 10" id="KW-0440">LIM domain</keyword>
<feature type="region of interest" description="Disordered" evidence="12">
    <location>
        <begin position="1"/>
        <end position="22"/>
    </location>
</feature>